<evidence type="ECO:0000313" key="5">
    <source>
        <dbReference type="Proteomes" id="UP001150925"/>
    </source>
</evidence>
<evidence type="ECO:0000256" key="1">
    <source>
        <dbReference type="SAM" id="MobiDB-lite"/>
    </source>
</evidence>
<feature type="domain" description="Small EDRK-rich factor-like N-terminal" evidence="2">
    <location>
        <begin position="1"/>
        <end position="34"/>
    </location>
</feature>
<evidence type="ECO:0000259" key="3">
    <source>
        <dbReference type="Pfam" id="PF12907"/>
    </source>
</evidence>
<evidence type="ECO:0000313" key="4">
    <source>
        <dbReference type="EMBL" id="KAJ1950273.1"/>
    </source>
</evidence>
<evidence type="ECO:0000259" key="2">
    <source>
        <dbReference type="Pfam" id="PF04419"/>
    </source>
</evidence>
<keyword evidence="5" id="KW-1185">Reference proteome</keyword>
<proteinExistence type="predicted"/>
<dbReference type="Proteomes" id="UP001150925">
    <property type="component" value="Unassembled WGS sequence"/>
</dbReference>
<dbReference type="InterPro" id="IPR039438">
    <property type="entry name" value="At2g23090-like_Znf"/>
</dbReference>
<dbReference type="InterPro" id="IPR007513">
    <property type="entry name" value="SERF-like_N"/>
</dbReference>
<dbReference type="EMBL" id="JANBPY010003777">
    <property type="protein sequence ID" value="KAJ1950273.1"/>
    <property type="molecule type" value="Genomic_DNA"/>
</dbReference>
<dbReference type="InterPro" id="IPR039713">
    <property type="entry name" value="At2g23090-like"/>
</dbReference>
<evidence type="ECO:0008006" key="6">
    <source>
        <dbReference type="Google" id="ProtNLM"/>
    </source>
</evidence>
<gene>
    <name evidence="4" type="ORF">IWQ62_006596</name>
</gene>
<accession>A0A9W8AKF8</accession>
<dbReference type="Pfam" id="PF04419">
    <property type="entry name" value="SERF-like_N"/>
    <property type="match status" value="1"/>
</dbReference>
<dbReference type="SUPFAM" id="SSF118359">
    <property type="entry name" value="Expressed protein At2g23090/F21P24.15"/>
    <property type="match status" value="1"/>
</dbReference>
<sequence length="76" mass="8374">MGNGQKAAHKRERNAAKLAGKNKGSQLKVNEAAKSIVCQVCRQTFLKTVRPKALSEHAENKHNKTLKDCFPEVSAE</sequence>
<comment type="caution">
    <text evidence="4">The sequence shown here is derived from an EMBL/GenBank/DDBJ whole genome shotgun (WGS) entry which is preliminary data.</text>
</comment>
<dbReference type="AlphaFoldDB" id="A0A9W8AKF8"/>
<protein>
    <recommendedName>
        <fullName evidence="6">DUF1909-domain-containing protein</fullName>
    </recommendedName>
</protein>
<feature type="domain" description="At2g23090-like zinc-binding" evidence="3">
    <location>
        <begin position="38"/>
        <end position="72"/>
    </location>
</feature>
<dbReference type="Gene3D" id="4.10.1050.10">
    <property type="entry name" value="At2g23090-like"/>
    <property type="match status" value="1"/>
</dbReference>
<dbReference type="PANTHER" id="PTHR33788:SF1">
    <property type="entry name" value="ZINC-BINDING PROTEIN"/>
    <property type="match status" value="1"/>
</dbReference>
<dbReference type="InterPro" id="IPR026939">
    <property type="entry name" value="ZNF706/At2g23090_sf"/>
</dbReference>
<organism evidence="4 5">
    <name type="scientific">Dispira parvispora</name>
    <dbReference type="NCBI Taxonomy" id="1520584"/>
    <lineage>
        <taxon>Eukaryota</taxon>
        <taxon>Fungi</taxon>
        <taxon>Fungi incertae sedis</taxon>
        <taxon>Zoopagomycota</taxon>
        <taxon>Kickxellomycotina</taxon>
        <taxon>Dimargaritomycetes</taxon>
        <taxon>Dimargaritales</taxon>
        <taxon>Dimargaritaceae</taxon>
        <taxon>Dispira</taxon>
    </lineage>
</organism>
<name>A0A9W8AKF8_9FUNG</name>
<feature type="region of interest" description="Disordered" evidence="1">
    <location>
        <begin position="1"/>
        <end position="25"/>
    </location>
</feature>
<dbReference type="PANTHER" id="PTHR33788">
    <property type="entry name" value="OS07G0114300 PROTEIN"/>
    <property type="match status" value="1"/>
</dbReference>
<dbReference type="Pfam" id="PF12907">
    <property type="entry name" value="zf-met2"/>
    <property type="match status" value="1"/>
</dbReference>
<reference evidence="4" key="1">
    <citation type="submission" date="2022-07" db="EMBL/GenBank/DDBJ databases">
        <title>Phylogenomic reconstructions and comparative analyses of Kickxellomycotina fungi.</title>
        <authorList>
            <person name="Reynolds N.K."/>
            <person name="Stajich J.E."/>
            <person name="Barry K."/>
            <person name="Grigoriev I.V."/>
            <person name="Crous P."/>
            <person name="Smith M.E."/>
        </authorList>
    </citation>
    <scope>NUCLEOTIDE SEQUENCE</scope>
    <source>
        <strain evidence="4">RSA 1196</strain>
    </source>
</reference>
<dbReference type="OrthoDB" id="370932at2759"/>